<accession>A0A183ERT0</accession>
<dbReference type="InterPro" id="IPR052566">
    <property type="entry name" value="Non-lysos_glucosylceramidase"/>
</dbReference>
<dbReference type="WBParaSite" id="GPUH_0002370101-mRNA-1">
    <property type="protein sequence ID" value="GPUH_0002370101-mRNA-1"/>
    <property type="gene ID" value="GPUH_0002370101"/>
</dbReference>
<evidence type="ECO:0000313" key="3">
    <source>
        <dbReference type="Proteomes" id="UP000271098"/>
    </source>
</evidence>
<feature type="domain" description="Glycosyl-hydrolase family 116 N-terminal" evidence="1">
    <location>
        <begin position="8"/>
        <end position="132"/>
    </location>
</feature>
<reference evidence="2 3" key="2">
    <citation type="submission" date="2018-11" db="EMBL/GenBank/DDBJ databases">
        <authorList>
            <consortium name="Pathogen Informatics"/>
        </authorList>
    </citation>
    <scope>NUCLEOTIDE SEQUENCE [LARGE SCALE GENOMIC DNA]</scope>
</reference>
<evidence type="ECO:0000313" key="4">
    <source>
        <dbReference type="WBParaSite" id="GPUH_0002370101-mRNA-1"/>
    </source>
</evidence>
<keyword evidence="3" id="KW-1185">Reference proteome</keyword>
<dbReference type="EMBL" id="UYRT01098561">
    <property type="protein sequence ID" value="VDN41798.1"/>
    <property type="molecule type" value="Genomic_DNA"/>
</dbReference>
<proteinExistence type="predicted"/>
<organism evidence="4">
    <name type="scientific">Gongylonema pulchrum</name>
    <dbReference type="NCBI Taxonomy" id="637853"/>
    <lineage>
        <taxon>Eukaryota</taxon>
        <taxon>Metazoa</taxon>
        <taxon>Ecdysozoa</taxon>
        <taxon>Nematoda</taxon>
        <taxon>Chromadorea</taxon>
        <taxon>Rhabditida</taxon>
        <taxon>Spirurina</taxon>
        <taxon>Spiruromorpha</taxon>
        <taxon>Spiruroidea</taxon>
        <taxon>Gongylonematidae</taxon>
        <taxon>Gongylonema</taxon>
    </lineage>
</organism>
<reference evidence="4" key="1">
    <citation type="submission" date="2016-06" db="UniProtKB">
        <authorList>
            <consortium name="WormBaseParasite"/>
        </authorList>
    </citation>
    <scope>IDENTIFICATION</scope>
</reference>
<dbReference type="Proteomes" id="UP000271098">
    <property type="component" value="Unassembled WGS sequence"/>
</dbReference>
<gene>
    <name evidence="2" type="ORF">GPUH_LOCUS23671</name>
</gene>
<protein>
    <submittedName>
        <fullName evidence="4">Glyco_hydr_116N domain-containing protein</fullName>
    </submittedName>
</protein>
<dbReference type="PANTHER" id="PTHR12654">
    <property type="entry name" value="BILE ACID BETA-GLUCOSIDASE-RELATED"/>
    <property type="match status" value="1"/>
</dbReference>
<dbReference type="GO" id="GO:0008422">
    <property type="term" value="F:beta-glucosidase activity"/>
    <property type="evidence" value="ECO:0007669"/>
    <property type="project" value="TreeGrafter"/>
</dbReference>
<dbReference type="Pfam" id="PF12215">
    <property type="entry name" value="Glyco_hydr_116N"/>
    <property type="match status" value="1"/>
</dbReference>
<evidence type="ECO:0000313" key="2">
    <source>
        <dbReference type="EMBL" id="VDN41798.1"/>
    </source>
</evidence>
<dbReference type="OrthoDB" id="730489at2759"/>
<dbReference type="InterPro" id="IPR024462">
    <property type="entry name" value="GH116_N"/>
</dbReference>
<dbReference type="PANTHER" id="PTHR12654:SF0">
    <property type="entry name" value="NON-LYSOSOMAL GLUCOSYLCERAMIDASE"/>
    <property type="match status" value="1"/>
</dbReference>
<sequence>MMAIAFIGKCCHAQLNIHPFFRFGISLSHHTTTIIAICIQDPGQFEHDVTCVKANQFILTLRLQRDGVCVYQKVLSCATAHSSVLSLWDFSFPPHHYHCRGLYPRPWAVFEIPEFKIRIMCRQLSPVFPYDYYVAYKSCIITVCAQHSSLCCIEEIGI</sequence>
<evidence type="ECO:0000259" key="1">
    <source>
        <dbReference type="Pfam" id="PF12215"/>
    </source>
</evidence>
<dbReference type="AlphaFoldDB" id="A0A183ERT0"/>
<name>A0A183ERT0_9BILA</name>